<evidence type="ECO:0000256" key="1">
    <source>
        <dbReference type="SAM" id="SignalP"/>
    </source>
</evidence>
<reference evidence="2 3" key="1">
    <citation type="submission" date="2023-07" db="EMBL/GenBank/DDBJ databases">
        <title>Sorghum-associated microbial communities from plants grown in Nebraska, USA.</title>
        <authorList>
            <person name="Schachtman D."/>
        </authorList>
    </citation>
    <scope>NUCLEOTIDE SEQUENCE [LARGE SCALE GENOMIC DNA]</scope>
    <source>
        <strain evidence="2 3">DS1027</strain>
    </source>
</reference>
<evidence type="ECO:0000313" key="2">
    <source>
        <dbReference type="EMBL" id="MDR6511936.1"/>
    </source>
</evidence>
<comment type="caution">
    <text evidence="2">The sequence shown here is derived from an EMBL/GenBank/DDBJ whole genome shotgun (WGS) entry which is preliminary data.</text>
</comment>
<dbReference type="GO" id="GO:0003677">
    <property type="term" value="F:DNA binding"/>
    <property type="evidence" value="ECO:0007669"/>
    <property type="project" value="UniProtKB-KW"/>
</dbReference>
<dbReference type="PANTHER" id="PTHR47197:SF3">
    <property type="entry name" value="DIHYDRO-HEME D1 DEHYDROGENASE"/>
    <property type="match status" value="1"/>
</dbReference>
<accession>A0ABU1MNK3</accession>
<protein>
    <submittedName>
        <fullName evidence="2">DNA-binding beta-propeller fold protein YncE</fullName>
    </submittedName>
</protein>
<name>A0ABU1MNK3_9SPHN</name>
<dbReference type="SUPFAM" id="SSF51004">
    <property type="entry name" value="C-terminal (heme d1) domain of cytochrome cd1-nitrite reductase"/>
    <property type="match status" value="1"/>
</dbReference>
<proteinExistence type="predicted"/>
<dbReference type="PANTHER" id="PTHR47197">
    <property type="entry name" value="PROTEIN NIRF"/>
    <property type="match status" value="1"/>
</dbReference>
<organism evidence="2 3">
    <name type="scientific">Novosphingobium capsulatum</name>
    <dbReference type="NCBI Taxonomy" id="13688"/>
    <lineage>
        <taxon>Bacteria</taxon>
        <taxon>Pseudomonadati</taxon>
        <taxon>Pseudomonadota</taxon>
        <taxon>Alphaproteobacteria</taxon>
        <taxon>Sphingomonadales</taxon>
        <taxon>Sphingomonadaceae</taxon>
        <taxon>Novosphingobium</taxon>
    </lineage>
</organism>
<dbReference type="Proteomes" id="UP001184150">
    <property type="component" value="Unassembled WGS sequence"/>
</dbReference>
<keyword evidence="3" id="KW-1185">Reference proteome</keyword>
<feature type="signal peptide" evidence="1">
    <location>
        <begin position="1"/>
        <end position="22"/>
    </location>
</feature>
<evidence type="ECO:0000313" key="3">
    <source>
        <dbReference type="Proteomes" id="UP001184150"/>
    </source>
</evidence>
<dbReference type="RefSeq" id="WP_169050112.1">
    <property type="nucleotide sequence ID" value="NZ_JAVDRD010000007.1"/>
</dbReference>
<dbReference type="EMBL" id="JAVDRD010000007">
    <property type="protein sequence ID" value="MDR6511936.1"/>
    <property type="molecule type" value="Genomic_DNA"/>
</dbReference>
<feature type="chain" id="PRO_5047533048" evidence="1">
    <location>
        <begin position="23"/>
        <end position="335"/>
    </location>
</feature>
<dbReference type="InterPro" id="IPR051200">
    <property type="entry name" value="Host-pathogen_enzymatic-act"/>
</dbReference>
<keyword evidence="2" id="KW-0238">DNA-binding</keyword>
<dbReference type="Gene3D" id="2.130.10.10">
    <property type="entry name" value="YVTN repeat-like/Quinoprotein amine dehydrogenase"/>
    <property type="match status" value="2"/>
</dbReference>
<keyword evidence="1" id="KW-0732">Signal</keyword>
<gene>
    <name evidence="2" type="ORF">J2792_002819</name>
</gene>
<dbReference type="InterPro" id="IPR011048">
    <property type="entry name" value="Haem_d1_sf"/>
</dbReference>
<dbReference type="InterPro" id="IPR015943">
    <property type="entry name" value="WD40/YVTN_repeat-like_dom_sf"/>
</dbReference>
<sequence>MRNLLSAVLTLAAVLAGPAASAADAPAFIPGATIAGPDGRWDFASWDAEHHRVLVAHGNDVLVIDPASGSVKAIGEIAGAHAVLAVPGTDRILVSSGKDDSVRILDGITGAEVAHIAAAADPDAAILSADGRTAYVMGAKAGAVSVIDLVNGKEAARIALKPGLEVPVLAGNLLAVNNEDASEIELADLATGKAAGVIALPGCEGPTGMAYAPEAGLSLSTCANGKAALVNLRARKLVALLPIGQGPDTAIWDGLRHRFLVPCGKSGTLSIIGLASGKPRVEPAVMTEVSARTAALDPSTGKLYLPAGRFQVAESGMKPTLVSGSFHILTLEPAR</sequence>